<reference evidence="1" key="1">
    <citation type="submission" date="2016-02" db="EMBL/GenBank/DDBJ databases">
        <title>Halorhodospira halochloris DSM-1059 complete genome, version 2.</title>
        <authorList>
            <person name="Tsukatani Y."/>
        </authorList>
    </citation>
    <scope>NUCLEOTIDE SEQUENCE</scope>
    <source>
        <strain evidence="1">DSM 1059</strain>
    </source>
</reference>
<dbReference type="KEGG" id="hhk:HH1059_05090"/>
<dbReference type="AlphaFoldDB" id="A0A2Z6EZH9"/>
<dbReference type="EMBL" id="AP017372">
    <property type="protein sequence ID" value="BBE10999.1"/>
    <property type="molecule type" value="Genomic_DNA"/>
</dbReference>
<evidence type="ECO:0000313" key="2">
    <source>
        <dbReference type="Proteomes" id="UP000218890"/>
    </source>
</evidence>
<dbReference type="Proteomes" id="UP000218890">
    <property type="component" value="Chromosome"/>
</dbReference>
<organism evidence="1 2">
    <name type="scientific">Halorhodospira halochloris</name>
    <name type="common">Ectothiorhodospira halochloris</name>
    <dbReference type="NCBI Taxonomy" id="1052"/>
    <lineage>
        <taxon>Bacteria</taxon>
        <taxon>Pseudomonadati</taxon>
        <taxon>Pseudomonadota</taxon>
        <taxon>Gammaproteobacteria</taxon>
        <taxon>Chromatiales</taxon>
        <taxon>Ectothiorhodospiraceae</taxon>
        <taxon>Halorhodospira</taxon>
    </lineage>
</organism>
<accession>A0A2Z6EZH9</accession>
<evidence type="ECO:0000313" key="1">
    <source>
        <dbReference type="EMBL" id="BBE10999.1"/>
    </source>
</evidence>
<sequence>MNWSGCMLARGWSAKWSVDHKLSAEGISKDSPGATQLPGVEDAVNPSLEASWRHPWRQDLHAWAVEWPRGGL</sequence>
<name>A0A2Z6EZH9_HALHR</name>
<gene>
    <name evidence="1" type="ORF">HH1059_05090</name>
</gene>
<keyword evidence="2" id="KW-1185">Reference proteome</keyword>
<protein>
    <submittedName>
        <fullName evidence="1">Uncharacterized protein</fullName>
    </submittedName>
</protein>
<proteinExistence type="predicted"/>